<feature type="compositionally biased region" description="Polar residues" evidence="5">
    <location>
        <begin position="2742"/>
        <end position="2753"/>
    </location>
</feature>
<evidence type="ECO:0000259" key="6">
    <source>
        <dbReference type="PROSITE" id="PS50002"/>
    </source>
</evidence>
<sequence>MKSHFHVRLAGGSPWGFRIQGGRQARQPVRISSLTRGGKAALGGIREGDVLDAINGKTVVSLTQTEAHQLIQATGDTLNLTLRREENFPAKGMFKSSTTIEVNDESKATHITANTLPTSTNSTETCATTIVINTSSKPSLTRSNGTHSPSSVSMTTTKLASLADQRNMEERILSHPAATTGNYTPMNITITSASRKESLSGVPAGPTFKATGPKAVWMPGRSPQNTMETNQRKAHDQERFEERSGPTLPPQLRSVRLNVGEDVQNKNPKAKETHQKYFTPEETFAWKAPQNPQSSLPTVNSSTNQENDPSREKDLQNPFPLTNKSEPQTGNSSQLHYFQDPAGISYNKPMGHMPRGAIYIDHKLNSKEEEEELPKDAVLIDQKVIIEGDKIHTDSYYGIPTQEVTSTTVNIKAPSKYEFIGPLEKGIPVGLRTNVKKEHASDWYKSMFRSLHKSEEPNRDDFMTMRYRKRTGQTSHAGGYMSEPEFDRDDEYSHRSKYATLDYRRHPVREISLGSKSRTLPHATHQNNPYLPPPSPKASTEVYKNQPRSIAEYEPGHSSLAERETKLEEDSTPVQFASQYLSPQDKPKSLNYYTDGYESDSTLVRKMGKYPPLGTRQQRYWYRDFQQEASPKERCQEAFTTTFHVSLGTILTPSVVVPLQNHSQIHRSLNINEQHSGNILINKSSSLKPSVRNFGQPLHHSSPKSETVVSKRKGKQPCKQMLLKDRQTPQQSGVSEVVPSPQPPSRTSSRWNPVLIKWSKVKLSDRKNPWLLSGDKPLKPQSKEPASTKSSKSFFKSSVSFAKSTSANNSPSSLFRRTLSVASKKLKKQPKVTELQKSMNKALEASTIPEVYSSDVTSSEEMHIAHTDSGLTLEKETTNKECTDNEGKVLQIVLDKNKNSEISAACEVSDSRKELSTGITCNNRNNEGLYLGNENFDISKESRSTFSSDHTVSSQNDLGYSEKQSPISELDNSFSSIETGYHSLIEGGNKSPNQGQLISSLQLSWTDNENQVLGEESVAKKNVDDSSFIQQKNIPVKDKIDMSLTVKDGPFKPESSPCRPLDLICTSKVKELANKLDVFFSGEQGLKMQSQKNVSSMKQIYLVSDDDHKFLKTNSNLQATNSEFTCERDKVNKQMFPTINQKLQDINALSDFEKDGIDKQKLLDIDQNLETLNERPSSGKVKVEYELYKSDMDIHKIIPYSDCEEHDEERQDLPDTDHVKVKTELEFMNTDPNLQTTCTKYNSGKNKTDKQETFMENLMHKSQEKINLEKAKEARQQLNFVGSNTRAISFENNLKNEIHINLKGGGGIEILSPNHRTKSDILTLKSGLETNQNSLDLSHESGSPHDNSRTEGYQKYVCGIVKSFPKSEQFFKLKKFYTSIEHLAENGKSQFNTPSKIEINTKTTQIPKELARTKLTSYVPWKGKDDHILKFKKSSVENLKKLFDNHEKNNHYENNTGHFISPLMVAQKGKKIVRSNSVADLVAKYNSIDDLKRKGNIKYNHSDKEASTFLNPKVTECISNGNKYTTGSLWTKKENVSSSVCRWREQRITHWVLETSKVQKLESSGESKEKFKVSANADFYKIPSGFYSLGDSQTSEDITKRNDKSLTHADNSFGRVIKSTVFQEEKKSNNETKLVQDNKPKYCSSLEIFLTPQKIVTDRSKSPGPSEYSAPQSPRTCYSLSGSIDGELSSQGSHNDRQNDFFLLLHPPSSASGSQRPESQMSFQSETKGTSSSETESTTMSVKTDIYLETGIHNKKEFYEKSAFKDKEKAVQNSYHVPQVTNRIVSEKMKSFESTNFPTRQRISTVKEDSKIANPFRSRTIGLPISVSSHKLETKGGETLVNTIVANKKNNTSFHKNDTTVTAEIKKKEYNPPRRILSCCDIRESELGYERQTLSSKNQIPRDNYFLPHYIPERTVSEFDLSLSISGVEPFQRMHERICNISQSQDICNGGITQGEGGIQNQDINTTFAESTKTSKALLFGNHFINDKSYNSDNKSSRPGIVGSFYLKYVKTGDVKRVRQKFESTGNLHLLCGRKQLKTSNQRNLSRNNFFCSTSEISNLTAKKYEQIDNPNKQKKNKTNKQRKNDINDTFKETLYGVQWKPLSQSRQTEYGVKWTPSTALRKTEYGVYWHPTSSSRYCGRAGSVKKLCRKFESMDNIAVAGWASPDKSIIKDNHEKPFSLSNDKCHKSSPHIPISDEISNTKSNNKNQISTSLLSACTDNTSSLDVPILINNPVTSKLKTASKFKSTLSVVKDDYDSTDQNTSLPFHLCQSTPEISSTDINCSDVSSSSEMSCEPTKITELQKCKKGHSNTQGIVKAKVKFGEQIYLAHDSHNRVKHLLNKYEKRKALQNLINRFEKFHLFHYRTKNSEQNFGKNKKLDSQNQQQSEGNYSEAHSNCIPEKRVPSHSSMTDSPSELTNCNSHKLQEVGQLMIQPTLKKQYNILSHNHSTNSTAGASKLFGFSQEAQDLSFPKKGLPEPMRQTGSTNPNQAVNGMKSNGGSSACSQVDSPHNSQNLVVGQASKPVKTTFEDDELKKHQEEERQRKLITELEMRRHTDNFMPSQKSPIPLDRYDNPYEPQATPPPKTPEVRNMAKVLYNFTAQTPRELSLNKGDIVYVTKEIDKNWYQGEHHGMIGIFPIKYVEIIPPENAHLQPRKATEGEARAKYNFRAQTSVELSVFKGETVILTGKVDQNWYEGRIGSKKGIVPSAYLEVLREPEEMRSVSVSPKSPRPPASPIHVPITNGTVSSRQTPNYQSDKNLYLEAQAASLPKLATSPTSRFSLEETKQPVMESLHINTFSEPIPYRALYSYKPQHEDELELNEGDTIYVMEKCDDGWYVGTSLRTGLFGTFPGNYVERI</sequence>
<dbReference type="Gene3D" id="2.30.30.40">
    <property type="entry name" value="SH3 Domains"/>
    <property type="match status" value="3"/>
</dbReference>
<feature type="compositionally biased region" description="Polar residues" evidence="5">
    <location>
        <begin position="290"/>
        <end position="307"/>
    </location>
</feature>
<feature type="compositionally biased region" description="Low complexity" evidence="5">
    <location>
        <begin position="729"/>
        <end position="750"/>
    </location>
</feature>
<feature type="region of interest" description="Disordered" evidence="5">
    <location>
        <begin position="284"/>
        <end position="343"/>
    </location>
</feature>
<feature type="compositionally biased region" description="Polar residues" evidence="5">
    <location>
        <begin position="2406"/>
        <end position="2420"/>
    </location>
</feature>
<feature type="compositionally biased region" description="Polar residues" evidence="5">
    <location>
        <begin position="1709"/>
        <end position="1724"/>
    </location>
</feature>
<dbReference type="RefSeq" id="XP_022258038.1">
    <property type="nucleotide sequence ID" value="XM_022402330.1"/>
</dbReference>
<dbReference type="SUPFAM" id="SSF50156">
    <property type="entry name" value="PDZ domain-like"/>
    <property type="match status" value="1"/>
</dbReference>
<feature type="region of interest" description="Disordered" evidence="5">
    <location>
        <begin position="690"/>
        <end position="751"/>
    </location>
</feature>
<feature type="compositionally biased region" description="Polar residues" evidence="5">
    <location>
        <begin position="2482"/>
        <end position="2517"/>
    </location>
</feature>
<evidence type="ECO:0000256" key="1">
    <source>
        <dbReference type="ARBA" id="ARBA00004282"/>
    </source>
</evidence>
<dbReference type="Pfam" id="PF14604">
    <property type="entry name" value="SH3_9"/>
    <property type="match status" value="1"/>
</dbReference>
<feature type="compositionally biased region" description="Polar residues" evidence="5">
    <location>
        <begin position="319"/>
        <end position="336"/>
    </location>
</feature>
<dbReference type="SMART" id="SM00228">
    <property type="entry name" value="PDZ"/>
    <property type="match status" value="1"/>
</dbReference>
<evidence type="ECO:0000256" key="3">
    <source>
        <dbReference type="ARBA" id="ARBA00022949"/>
    </source>
</evidence>
<feature type="region of interest" description="Disordered" evidence="5">
    <location>
        <begin position="769"/>
        <end position="790"/>
    </location>
</feature>
<evidence type="ECO:0000259" key="8">
    <source>
        <dbReference type="PROSITE" id="PS50831"/>
    </source>
</evidence>
<feature type="domain" description="SH3" evidence="6">
    <location>
        <begin position="2657"/>
        <end position="2716"/>
    </location>
</feature>
<reference evidence="10" key="1">
    <citation type="submission" date="2025-08" db="UniProtKB">
        <authorList>
            <consortium name="RefSeq"/>
        </authorList>
    </citation>
    <scope>IDENTIFICATION</scope>
    <source>
        <tissue evidence="10">Muscle</tissue>
    </source>
</reference>
<dbReference type="SUPFAM" id="SSF50044">
    <property type="entry name" value="SH3-domain"/>
    <property type="match status" value="3"/>
</dbReference>
<dbReference type="Pfam" id="PF00018">
    <property type="entry name" value="SH3_1"/>
    <property type="match status" value="1"/>
</dbReference>
<dbReference type="PROSITE" id="PS50002">
    <property type="entry name" value="SH3"/>
    <property type="match status" value="3"/>
</dbReference>
<dbReference type="Pfam" id="PF00595">
    <property type="entry name" value="PDZ"/>
    <property type="match status" value="1"/>
</dbReference>
<dbReference type="SMART" id="SM00326">
    <property type="entry name" value="SH3"/>
    <property type="match status" value="3"/>
</dbReference>
<dbReference type="InterPro" id="IPR036034">
    <property type="entry name" value="PDZ_sf"/>
</dbReference>
<feature type="region of interest" description="Disordered" evidence="5">
    <location>
        <begin position="206"/>
        <end position="255"/>
    </location>
</feature>
<feature type="domain" description="SoHo" evidence="8">
    <location>
        <begin position="410"/>
        <end position="474"/>
    </location>
</feature>
<evidence type="ECO:0000313" key="10">
    <source>
        <dbReference type="RefSeq" id="XP_022258038.1"/>
    </source>
</evidence>
<evidence type="ECO:0000259" key="7">
    <source>
        <dbReference type="PROSITE" id="PS50106"/>
    </source>
</evidence>
<dbReference type="GeneID" id="106472897"/>
<dbReference type="PANTHER" id="PTHR14167:SF116">
    <property type="entry name" value="CAP, ISOFORM AC"/>
    <property type="match status" value="1"/>
</dbReference>
<dbReference type="Proteomes" id="UP000694941">
    <property type="component" value="Unplaced"/>
</dbReference>
<name>A0ABM1TQ82_LIMPO</name>
<feature type="compositionally biased region" description="Polar residues" evidence="5">
    <location>
        <begin position="514"/>
        <end position="529"/>
    </location>
</feature>
<feature type="compositionally biased region" description="Basic and acidic residues" evidence="5">
    <location>
        <begin position="230"/>
        <end position="244"/>
    </location>
</feature>
<feature type="region of interest" description="Disordered" evidence="5">
    <location>
        <begin position="137"/>
        <end position="156"/>
    </location>
</feature>
<dbReference type="CDD" id="cd11782">
    <property type="entry name" value="SH3_Sorbs_2"/>
    <property type="match status" value="1"/>
</dbReference>
<proteinExistence type="predicted"/>
<evidence type="ECO:0000256" key="5">
    <source>
        <dbReference type="SAM" id="MobiDB-lite"/>
    </source>
</evidence>
<feature type="compositionally biased region" description="Polar residues" evidence="5">
    <location>
        <begin position="1669"/>
        <end position="1693"/>
    </location>
</feature>
<dbReference type="CDD" id="cd11781">
    <property type="entry name" value="SH3_Sorbs_1"/>
    <property type="match status" value="1"/>
</dbReference>
<organism evidence="9 10">
    <name type="scientific">Limulus polyphemus</name>
    <name type="common">Atlantic horseshoe crab</name>
    <dbReference type="NCBI Taxonomy" id="6850"/>
    <lineage>
        <taxon>Eukaryota</taxon>
        <taxon>Metazoa</taxon>
        <taxon>Ecdysozoa</taxon>
        <taxon>Arthropoda</taxon>
        <taxon>Chelicerata</taxon>
        <taxon>Merostomata</taxon>
        <taxon>Xiphosura</taxon>
        <taxon>Limulidae</taxon>
        <taxon>Limulus</taxon>
    </lineage>
</organism>
<feature type="domain" description="SH3" evidence="6">
    <location>
        <begin position="2588"/>
        <end position="2647"/>
    </location>
</feature>
<dbReference type="InterPro" id="IPR001478">
    <property type="entry name" value="PDZ"/>
</dbReference>
<dbReference type="SMART" id="SM00459">
    <property type="entry name" value="Sorb"/>
    <property type="match status" value="1"/>
</dbReference>
<dbReference type="PROSITE" id="PS50106">
    <property type="entry name" value="PDZ"/>
    <property type="match status" value="1"/>
</dbReference>
<feature type="region of interest" description="Disordered" evidence="5">
    <location>
        <begin position="514"/>
        <end position="543"/>
    </location>
</feature>
<feature type="compositionally biased region" description="Polar residues" evidence="5">
    <location>
        <begin position="2381"/>
        <end position="2395"/>
    </location>
</feature>
<dbReference type="PANTHER" id="PTHR14167">
    <property type="entry name" value="SH3 DOMAIN-CONTAINING"/>
    <property type="match status" value="1"/>
</dbReference>
<feature type="compositionally biased region" description="Low complexity" evidence="5">
    <location>
        <begin position="1725"/>
        <end position="1740"/>
    </location>
</feature>
<keyword evidence="9" id="KW-1185">Reference proteome</keyword>
<dbReference type="InterPro" id="IPR036028">
    <property type="entry name" value="SH3-like_dom_sf"/>
</dbReference>
<feature type="region of interest" description="Disordered" evidence="5">
    <location>
        <begin position="2722"/>
        <end position="2753"/>
    </location>
</feature>
<dbReference type="Pfam" id="PF07653">
    <property type="entry name" value="SH3_2"/>
    <property type="match status" value="1"/>
</dbReference>
<protein>
    <submittedName>
        <fullName evidence="10">Uncharacterized protein LOC106472897 isoform X1</fullName>
    </submittedName>
</protein>
<evidence type="ECO:0000313" key="9">
    <source>
        <dbReference type="Proteomes" id="UP000694941"/>
    </source>
</evidence>
<feature type="region of interest" description="Disordered" evidence="5">
    <location>
        <begin position="2370"/>
        <end position="2420"/>
    </location>
</feature>
<keyword evidence="2 4" id="KW-0728">SH3 domain</keyword>
<dbReference type="PROSITE" id="PS50831">
    <property type="entry name" value="SOHO"/>
    <property type="match status" value="1"/>
</dbReference>
<evidence type="ECO:0000256" key="2">
    <source>
        <dbReference type="ARBA" id="ARBA00022443"/>
    </source>
</evidence>
<feature type="region of interest" description="Disordered" evidence="5">
    <location>
        <begin position="946"/>
        <end position="967"/>
    </location>
</feature>
<gene>
    <name evidence="10" type="primary">LOC106472897</name>
</gene>
<feature type="region of interest" description="Disordered" evidence="5">
    <location>
        <begin position="2477"/>
        <end position="2541"/>
    </location>
</feature>
<comment type="subcellular location">
    <subcellularLocation>
        <location evidence="1">Cell junction</location>
    </subcellularLocation>
</comment>
<dbReference type="CDD" id="cd11780">
    <property type="entry name" value="SH3_Sorbs_3"/>
    <property type="match status" value="1"/>
</dbReference>
<dbReference type="InterPro" id="IPR050384">
    <property type="entry name" value="Endophilin_SH3RF"/>
</dbReference>
<accession>A0ABM1TQ82</accession>
<feature type="domain" description="SH3" evidence="6">
    <location>
        <begin position="2799"/>
        <end position="2858"/>
    </location>
</feature>
<feature type="region of interest" description="Disordered" evidence="5">
    <location>
        <begin position="1656"/>
        <end position="1740"/>
    </location>
</feature>
<feature type="domain" description="PDZ" evidence="7">
    <location>
        <begin position="12"/>
        <end position="86"/>
    </location>
</feature>
<dbReference type="InterPro" id="IPR001452">
    <property type="entry name" value="SH3_domain"/>
</dbReference>
<dbReference type="InterPro" id="IPR003127">
    <property type="entry name" value="SoHo_dom"/>
</dbReference>
<evidence type="ECO:0000256" key="4">
    <source>
        <dbReference type="PROSITE-ProRule" id="PRU00192"/>
    </source>
</evidence>
<keyword evidence="3" id="KW-0965">Cell junction</keyword>
<dbReference type="Gene3D" id="2.30.42.10">
    <property type="match status" value="1"/>
</dbReference>